<reference evidence="3 4" key="1">
    <citation type="journal article" date="2018" name="Front. Plant Sci.">
        <title>Red Clover (Trifolium pratense) and Zigzag Clover (T. medium) - A Picture of Genomic Similarities and Differences.</title>
        <authorList>
            <person name="Dluhosova J."/>
            <person name="Istvanek J."/>
            <person name="Nedelnik J."/>
            <person name="Repkova J."/>
        </authorList>
    </citation>
    <scope>NUCLEOTIDE SEQUENCE [LARGE SCALE GENOMIC DNA]</scope>
    <source>
        <strain evidence="4">cv. 10/8</strain>
        <tissue evidence="3">Leaf</tissue>
    </source>
</reference>
<dbReference type="Gene3D" id="1.20.1280.50">
    <property type="match status" value="1"/>
</dbReference>
<dbReference type="PROSITE" id="PS50181">
    <property type="entry name" value="FBOX"/>
    <property type="match status" value="1"/>
</dbReference>
<name>A0A392N9G8_9FABA</name>
<dbReference type="CDD" id="cd22160">
    <property type="entry name" value="F-box_AtFBL13-like"/>
    <property type="match status" value="1"/>
</dbReference>
<accession>A0A392N9G8</accession>
<dbReference type="InterPro" id="IPR001810">
    <property type="entry name" value="F-box_dom"/>
</dbReference>
<dbReference type="Pfam" id="PF24758">
    <property type="entry name" value="LRR_At5g56370"/>
    <property type="match status" value="1"/>
</dbReference>
<dbReference type="InterPro" id="IPR055411">
    <property type="entry name" value="LRR_FXL15/At3g58940/PEG3-like"/>
</dbReference>
<dbReference type="InterPro" id="IPR053781">
    <property type="entry name" value="F-box_AtFBL13-like"/>
</dbReference>
<dbReference type="AlphaFoldDB" id="A0A392N9G8"/>
<sequence>MTKTTPSQSATVESINDFSDEILTHILSFLPLKEAFRTTVLSKRWRPLFHSLSVLRFDDTGVKNTDNWILFRRFMDSVMFSPHSHNLTLKSFHLNCRSMRWDSKSDCFNLNDWLQEAKRRRVEELHLFFLLGIPLVPNIFICKTLVVLKLKSILVTTMFDCSVDLPLLKNLDLFFVRFECMEDFMKLLSGCPVLENLKTSYVKTTAQFNMKGYGDPVSELIKAEIHLFDAGLGNDREVLRTEIKKLISGCSMLADLKTEYVNANVGVTVGGYSKPLSKLIKADIHLFDVPLRAVSG</sequence>
<keyword evidence="4" id="KW-1185">Reference proteome</keyword>
<evidence type="ECO:0000313" key="4">
    <source>
        <dbReference type="Proteomes" id="UP000265520"/>
    </source>
</evidence>
<dbReference type="Proteomes" id="UP000265520">
    <property type="component" value="Unassembled WGS sequence"/>
</dbReference>
<feature type="non-terminal residue" evidence="3">
    <location>
        <position position="296"/>
    </location>
</feature>
<keyword evidence="1" id="KW-1133">Transmembrane helix</keyword>
<feature type="transmembrane region" description="Helical" evidence="1">
    <location>
        <begin position="127"/>
        <end position="148"/>
    </location>
</feature>
<dbReference type="SUPFAM" id="SSF81383">
    <property type="entry name" value="F-box domain"/>
    <property type="match status" value="1"/>
</dbReference>
<proteinExistence type="predicted"/>
<evidence type="ECO:0000256" key="1">
    <source>
        <dbReference type="SAM" id="Phobius"/>
    </source>
</evidence>
<dbReference type="SMART" id="SM00256">
    <property type="entry name" value="FBOX"/>
    <property type="match status" value="1"/>
</dbReference>
<dbReference type="EMBL" id="LXQA010030607">
    <property type="protein sequence ID" value="MCH95765.1"/>
    <property type="molecule type" value="Genomic_DNA"/>
</dbReference>
<feature type="domain" description="F-box" evidence="2">
    <location>
        <begin position="12"/>
        <end position="60"/>
    </location>
</feature>
<dbReference type="PANTHER" id="PTHR31293">
    <property type="entry name" value="RNI-LIKE SUPERFAMILY PROTEIN"/>
    <property type="match status" value="1"/>
</dbReference>
<evidence type="ECO:0000259" key="2">
    <source>
        <dbReference type="PROSITE" id="PS50181"/>
    </source>
</evidence>
<keyword evidence="1" id="KW-0472">Membrane</keyword>
<keyword evidence="1" id="KW-0812">Transmembrane</keyword>
<evidence type="ECO:0000313" key="3">
    <source>
        <dbReference type="EMBL" id="MCH95765.1"/>
    </source>
</evidence>
<comment type="caution">
    <text evidence="3">The sequence shown here is derived from an EMBL/GenBank/DDBJ whole genome shotgun (WGS) entry which is preliminary data.</text>
</comment>
<dbReference type="PANTHER" id="PTHR31293:SF12">
    <property type="entry name" value="RNI-LIKE SUPERFAMILY PROTEIN"/>
    <property type="match status" value="1"/>
</dbReference>
<protein>
    <submittedName>
        <fullName evidence="3">F-box/LRR-repeat protein</fullName>
    </submittedName>
</protein>
<organism evidence="3 4">
    <name type="scientific">Trifolium medium</name>
    <dbReference type="NCBI Taxonomy" id="97028"/>
    <lineage>
        <taxon>Eukaryota</taxon>
        <taxon>Viridiplantae</taxon>
        <taxon>Streptophyta</taxon>
        <taxon>Embryophyta</taxon>
        <taxon>Tracheophyta</taxon>
        <taxon>Spermatophyta</taxon>
        <taxon>Magnoliopsida</taxon>
        <taxon>eudicotyledons</taxon>
        <taxon>Gunneridae</taxon>
        <taxon>Pentapetalae</taxon>
        <taxon>rosids</taxon>
        <taxon>fabids</taxon>
        <taxon>Fabales</taxon>
        <taxon>Fabaceae</taxon>
        <taxon>Papilionoideae</taxon>
        <taxon>50 kb inversion clade</taxon>
        <taxon>NPAAA clade</taxon>
        <taxon>Hologalegina</taxon>
        <taxon>IRL clade</taxon>
        <taxon>Trifolieae</taxon>
        <taxon>Trifolium</taxon>
    </lineage>
</organism>
<dbReference type="SUPFAM" id="SSF52047">
    <property type="entry name" value="RNI-like"/>
    <property type="match status" value="1"/>
</dbReference>
<dbReference type="InterPro" id="IPR055294">
    <property type="entry name" value="FBL60-like"/>
</dbReference>
<dbReference type="Pfam" id="PF00646">
    <property type="entry name" value="F-box"/>
    <property type="match status" value="1"/>
</dbReference>
<dbReference type="InterPro" id="IPR036047">
    <property type="entry name" value="F-box-like_dom_sf"/>
</dbReference>